<dbReference type="InterPro" id="IPR050181">
    <property type="entry name" value="Cold_shock_domain"/>
</dbReference>
<dbReference type="AlphaFoldDB" id="A0A4U8VWM3"/>
<dbReference type="Pfam" id="PF00313">
    <property type="entry name" value="CSD"/>
    <property type="match status" value="1"/>
</dbReference>
<accession>A0A4U8VWM3</accession>
<evidence type="ECO:0000259" key="2">
    <source>
        <dbReference type="PROSITE" id="PS51857"/>
    </source>
</evidence>
<proteinExistence type="predicted"/>
<gene>
    <name evidence="3" type="primary">cspA_2</name>
    <name evidence="3" type="ORF">NCTC10797_01676</name>
</gene>
<feature type="compositionally biased region" description="Low complexity" evidence="1">
    <location>
        <begin position="117"/>
        <end position="138"/>
    </location>
</feature>
<dbReference type="InterPro" id="IPR012340">
    <property type="entry name" value="NA-bd_OB-fold"/>
</dbReference>
<evidence type="ECO:0000313" key="3">
    <source>
        <dbReference type="EMBL" id="VFA97911.1"/>
    </source>
</evidence>
<organism evidence="3 4">
    <name type="scientific">Nocardia cyriacigeorgica</name>
    <dbReference type="NCBI Taxonomy" id="135487"/>
    <lineage>
        <taxon>Bacteria</taxon>
        <taxon>Bacillati</taxon>
        <taxon>Actinomycetota</taxon>
        <taxon>Actinomycetes</taxon>
        <taxon>Mycobacteriales</taxon>
        <taxon>Nocardiaceae</taxon>
        <taxon>Nocardia</taxon>
    </lineage>
</organism>
<feature type="domain" description="CSD" evidence="2">
    <location>
        <begin position="29"/>
        <end position="94"/>
    </location>
</feature>
<dbReference type="PROSITE" id="PS51857">
    <property type="entry name" value="CSD_2"/>
    <property type="match status" value="1"/>
</dbReference>
<evidence type="ECO:0000256" key="1">
    <source>
        <dbReference type="SAM" id="MobiDB-lite"/>
    </source>
</evidence>
<reference evidence="3 4" key="1">
    <citation type="submission" date="2019-02" db="EMBL/GenBank/DDBJ databases">
        <authorList>
            <consortium name="Pathogen Informatics"/>
        </authorList>
    </citation>
    <scope>NUCLEOTIDE SEQUENCE [LARGE SCALE GENOMIC DNA]</scope>
    <source>
        <strain evidence="3 4">3012STDY6756504</strain>
    </source>
</reference>
<dbReference type="CDD" id="cd04458">
    <property type="entry name" value="CSP_CDS"/>
    <property type="match status" value="1"/>
</dbReference>
<name>A0A4U8VWM3_9NOCA</name>
<dbReference type="PANTHER" id="PTHR11544">
    <property type="entry name" value="COLD SHOCK DOMAIN CONTAINING PROTEINS"/>
    <property type="match status" value="1"/>
</dbReference>
<dbReference type="SUPFAM" id="SSF50249">
    <property type="entry name" value="Nucleic acid-binding proteins"/>
    <property type="match status" value="1"/>
</dbReference>
<dbReference type="EMBL" id="LR215973">
    <property type="protein sequence ID" value="VFA97911.1"/>
    <property type="molecule type" value="Genomic_DNA"/>
</dbReference>
<dbReference type="GO" id="GO:0003676">
    <property type="term" value="F:nucleic acid binding"/>
    <property type="evidence" value="ECO:0007669"/>
    <property type="project" value="InterPro"/>
</dbReference>
<evidence type="ECO:0000313" key="4">
    <source>
        <dbReference type="Proteomes" id="UP000290439"/>
    </source>
</evidence>
<feature type="region of interest" description="Disordered" evidence="1">
    <location>
        <begin position="1"/>
        <end position="27"/>
    </location>
</feature>
<protein>
    <submittedName>
        <fullName evidence="3">CS7.4</fullName>
    </submittedName>
</protein>
<feature type="region of interest" description="Disordered" evidence="1">
    <location>
        <begin position="82"/>
        <end position="138"/>
    </location>
</feature>
<dbReference type="Gene3D" id="2.40.50.140">
    <property type="entry name" value="Nucleic acid-binding proteins"/>
    <property type="match status" value="1"/>
</dbReference>
<dbReference type="InterPro" id="IPR011129">
    <property type="entry name" value="CSD"/>
</dbReference>
<feature type="compositionally biased region" description="Basic residues" evidence="1">
    <location>
        <begin position="98"/>
        <end position="116"/>
    </location>
</feature>
<dbReference type="InterPro" id="IPR002059">
    <property type="entry name" value="CSP_DNA-bd"/>
</dbReference>
<dbReference type="PRINTS" id="PR00050">
    <property type="entry name" value="COLDSHOCK"/>
</dbReference>
<dbReference type="SMART" id="SM00357">
    <property type="entry name" value="CSP"/>
    <property type="match status" value="1"/>
</dbReference>
<dbReference type="Proteomes" id="UP000290439">
    <property type="component" value="Chromosome"/>
</dbReference>
<sequence length="138" mass="14896">MTSTFSSDADLVAPGAEHAAPADRDTAPWRHGTVAWFNAEKGFGFLSPDDGTEAVFVDFSAIDTTGYKTLSAGQPVVFTTTHTRSGPEAVKVRPYTRSPHRPHRSRPKGIRWHHSTRTSTSSLSSPASPSSLPSVPHR</sequence>